<keyword evidence="1" id="KW-0732">Signal</keyword>
<evidence type="ECO:0000313" key="2">
    <source>
        <dbReference type="EMBL" id="QDH16135.1"/>
    </source>
</evidence>
<dbReference type="OrthoDB" id="7375395at2"/>
<dbReference type="AlphaFoldDB" id="A0A4Y6UJF8"/>
<proteinExistence type="predicted"/>
<evidence type="ECO:0000313" key="3">
    <source>
        <dbReference type="Proteomes" id="UP000316313"/>
    </source>
</evidence>
<reference evidence="2 3" key="1">
    <citation type="submission" date="2019-03" db="EMBL/GenBank/DDBJ databases">
        <title>The complete genome sequence of Swingsia samuiensis NBRC107927(T).</title>
        <authorList>
            <person name="Chua K.-O."/>
            <person name="Chan K.-G."/>
            <person name="See-Too W.-S."/>
        </authorList>
    </citation>
    <scope>NUCLEOTIDE SEQUENCE [LARGE SCALE GENOMIC DNA]</scope>
    <source>
        <strain evidence="2 3">AH83</strain>
    </source>
</reference>
<gene>
    <name evidence="2" type="ORF">E3D00_00025</name>
</gene>
<accession>A0A4Y6UJF8</accession>
<dbReference type="KEGG" id="ssam:E3D00_00025"/>
<dbReference type="Proteomes" id="UP000316313">
    <property type="component" value="Chromosome"/>
</dbReference>
<feature type="chain" id="PRO_5021490950" evidence="1">
    <location>
        <begin position="28"/>
        <end position="266"/>
    </location>
</feature>
<evidence type="ECO:0000256" key="1">
    <source>
        <dbReference type="SAM" id="SignalP"/>
    </source>
</evidence>
<sequence>MMFKPWIKPLAAASLLTGFLSAPPAFADNPQVNASYAVYVHGWHALNVNALYTLDDKGYTGQLHVRPAGVVSWFVSTNMDSQAEGRFAFSDSISPISYESRSLSHDKNYHVKLIYTSQTPQITILDPKDEDREEINSASLVNSVDVLGGMARLLHTVQRMNSCNGSALIFDGQRLTKMSVHGPKIDQIPQDHGEAYSGSAIRCDFVGQQIAGFIKNSPNRSKMASPQPGSIWLVKLDNQRIVPVRVEFDHPKLGHITVVIKQPVQN</sequence>
<dbReference type="EMBL" id="CP038141">
    <property type="protein sequence ID" value="QDH16135.1"/>
    <property type="molecule type" value="Genomic_DNA"/>
</dbReference>
<protein>
    <submittedName>
        <fullName evidence="2">DUF3108 domain-containing protein</fullName>
    </submittedName>
</protein>
<name>A0A4Y6UJF8_9PROT</name>
<keyword evidence="3" id="KW-1185">Reference proteome</keyword>
<organism evidence="2 3">
    <name type="scientific">Swingsia samuiensis</name>
    <dbReference type="NCBI Taxonomy" id="1293412"/>
    <lineage>
        <taxon>Bacteria</taxon>
        <taxon>Pseudomonadati</taxon>
        <taxon>Pseudomonadota</taxon>
        <taxon>Alphaproteobacteria</taxon>
        <taxon>Acetobacterales</taxon>
        <taxon>Acetobacteraceae</taxon>
        <taxon>Swingsia</taxon>
    </lineage>
</organism>
<feature type="signal peptide" evidence="1">
    <location>
        <begin position="1"/>
        <end position="27"/>
    </location>
</feature>